<dbReference type="Proteomes" id="UP000323142">
    <property type="component" value="Unassembled WGS sequence"/>
</dbReference>
<feature type="domain" description="HTH lysR-type" evidence="1">
    <location>
        <begin position="36"/>
        <end position="92"/>
    </location>
</feature>
<dbReference type="Gene3D" id="1.10.10.10">
    <property type="entry name" value="Winged helix-like DNA-binding domain superfamily/Winged helix DNA-binding domain"/>
    <property type="match status" value="1"/>
</dbReference>
<dbReference type="AlphaFoldDB" id="A0A5B2VDE5"/>
<reference evidence="2 3" key="2">
    <citation type="submission" date="2019-09" db="EMBL/GenBank/DDBJ databases">
        <authorList>
            <person name="Jin C."/>
        </authorList>
    </citation>
    <scope>NUCLEOTIDE SEQUENCE [LARGE SCALE GENOMIC DNA]</scope>
    <source>
        <strain evidence="2 3">BN140002</strain>
    </source>
</reference>
<comment type="caution">
    <text evidence="2">The sequence shown here is derived from an EMBL/GenBank/DDBJ whole genome shotgun (WGS) entry which is preliminary data.</text>
</comment>
<dbReference type="InterPro" id="IPR036388">
    <property type="entry name" value="WH-like_DNA-bd_sf"/>
</dbReference>
<evidence type="ECO:0000313" key="3">
    <source>
        <dbReference type="Proteomes" id="UP000323142"/>
    </source>
</evidence>
<keyword evidence="3" id="KW-1185">Reference proteome</keyword>
<sequence>MLCRSRAEGSRMRVELKLGGLITVGERSLAMGRTFALLDGIAQEGAIGGAARLLEVSDAAAWERLAVLEGALGRPVARREGTEGRASLTPYGAGLREAIAETLRAFEPLVETETRRLQERLTALDGPHDPAA</sequence>
<organism evidence="2 3">
    <name type="scientific">Salinarimonas soli</name>
    <dbReference type="NCBI Taxonomy" id="1638099"/>
    <lineage>
        <taxon>Bacteria</taxon>
        <taxon>Pseudomonadati</taxon>
        <taxon>Pseudomonadota</taxon>
        <taxon>Alphaproteobacteria</taxon>
        <taxon>Hyphomicrobiales</taxon>
        <taxon>Salinarimonadaceae</taxon>
        <taxon>Salinarimonas</taxon>
    </lineage>
</organism>
<dbReference type="EMBL" id="VUOA01000028">
    <property type="protein sequence ID" value="KAA2236117.1"/>
    <property type="molecule type" value="Genomic_DNA"/>
</dbReference>
<accession>A0A5B2VDE5</accession>
<evidence type="ECO:0000313" key="2">
    <source>
        <dbReference type="EMBL" id="KAA2236117.1"/>
    </source>
</evidence>
<protein>
    <submittedName>
        <fullName evidence="2">LysR family transcriptional regulator</fullName>
    </submittedName>
</protein>
<dbReference type="InterPro" id="IPR036390">
    <property type="entry name" value="WH_DNA-bd_sf"/>
</dbReference>
<dbReference type="GO" id="GO:0003700">
    <property type="term" value="F:DNA-binding transcription factor activity"/>
    <property type="evidence" value="ECO:0007669"/>
    <property type="project" value="InterPro"/>
</dbReference>
<evidence type="ECO:0000259" key="1">
    <source>
        <dbReference type="Pfam" id="PF00126"/>
    </source>
</evidence>
<reference evidence="2 3" key="1">
    <citation type="submission" date="2019-09" db="EMBL/GenBank/DDBJ databases">
        <title>Salinarimonas rosea gen. nov., sp. nov., a new member of the a-2 subgroup of the Proteobacteria.</title>
        <authorList>
            <person name="Liu J."/>
        </authorList>
    </citation>
    <scope>NUCLEOTIDE SEQUENCE [LARGE SCALE GENOMIC DNA]</scope>
    <source>
        <strain evidence="2 3">BN140002</strain>
    </source>
</reference>
<dbReference type="SUPFAM" id="SSF46785">
    <property type="entry name" value="Winged helix' DNA-binding domain"/>
    <property type="match status" value="1"/>
</dbReference>
<name>A0A5B2VDE5_9HYPH</name>
<dbReference type="InterPro" id="IPR000847">
    <property type="entry name" value="LysR_HTH_N"/>
</dbReference>
<dbReference type="Pfam" id="PF00126">
    <property type="entry name" value="HTH_1"/>
    <property type="match status" value="1"/>
</dbReference>
<proteinExistence type="predicted"/>
<gene>
    <name evidence="2" type="ORF">F0L46_15480</name>
</gene>